<dbReference type="CDD" id="cd00934">
    <property type="entry name" value="PTB"/>
    <property type="match status" value="1"/>
</dbReference>
<name>A0A6S7GGL4_PARCT</name>
<protein>
    <submittedName>
        <fullName evidence="1">Uncharacterized protein</fullName>
    </submittedName>
</protein>
<dbReference type="SUPFAM" id="SSF50729">
    <property type="entry name" value="PH domain-like"/>
    <property type="match status" value="1"/>
</dbReference>
<dbReference type="InterPro" id="IPR011993">
    <property type="entry name" value="PH-like_dom_sf"/>
</dbReference>
<comment type="caution">
    <text evidence="1">The sequence shown here is derived from an EMBL/GenBank/DDBJ whole genome shotgun (WGS) entry which is preliminary data.</text>
</comment>
<accession>A0A6S7GGL4</accession>
<organism evidence="1 2">
    <name type="scientific">Paramuricea clavata</name>
    <name type="common">Red gorgonian</name>
    <name type="synonym">Violescent sea-whip</name>
    <dbReference type="NCBI Taxonomy" id="317549"/>
    <lineage>
        <taxon>Eukaryota</taxon>
        <taxon>Metazoa</taxon>
        <taxon>Cnidaria</taxon>
        <taxon>Anthozoa</taxon>
        <taxon>Octocorallia</taxon>
        <taxon>Malacalcyonacea</taxon>
        <taxon>Plexauridae</taxon>
        <taxon>Paramuricea</taxon>
    </lineage>
</organism>
<reference evidence="1" key="1">
    <citation type="submission" date="2020-04" db="EMBL/GenBank/DDBJ databases">
        <authorList>
            <person name="Alioto T."/>
            <person name="Alioto T."/>
            <person name="Gomez Garrido J."/>
        </authorList>
    </citation>
    <scope>NUCLEOTIDE SEQUENCE</scope>
    <source>
        <strain evidence="1">A484AB</strain>
    </source>
</reference>
<evidence type="ECO:0000313" key="2">
    <source>
        <dbReference type="Proteomes" id="UP001152795"/>
    </source>
</evidence>
<dbReference type="EMBL" id="CACRXK020001735">
    <property type="protein sequence ID" value="CAB3990845.1"/>
    <property type="molecule type" value="Genomic_DNA"/>
</dbReference>
<dbReference type="AlphaFoldDB" id="A0A6S7GGL4"/>
<gene>
    <name evidence="1" type="ORF">PACLA_8A013375</name>
</gene>
<sequence>MSFRGWWKSRHSILKSRSLDNIDEINAGKIFKIRYIGCTNLDENEECNFNRTADGVLNNLSSKTLKKLPALELFIDSKSISVTDKLLQGHSLLEVSLSDVRDILYRKKDSHYGKICIFVARHIPLSSCLKAHVLYCDTYNLAEELFETFRSAFEVFNQKASGSSNNYCEIPTHKIPNEIKETTYTAKETHGLDLCDINDNGLTLK</sequence>
<dbReference type="Gene3D" id="2.30.29.30">
    <property type="entry name" value="Pleckstrin-homology domain (PH domain)/Phosphotyrosine-binding domain (PTB)"/>
    <property type="match status" value="1"/>
</dbReference>
<evidence type="ECO:0000313" key="1">
    <source>
        <dbReference type="EMBL" id="CAB3990845.1"/>
    </source>
</evidence>
<dbReference type="Proteomes" id="UP001152795">
    <property type="component" value="Unassembled WGS sequence"/>
</dbReference>
<proteinExistence type="predicted"/>
<keyword evidence="2" id="KW-1185">Reference proteome</keyword>